<dbReference type="PANTHER" id="PTHR36113:SF6">
    <property type="entry name" value="FOSFOMYCIN RESISTANCE PROTEIN FOSX"/>
    <property type="match status" value="1"/>
</dbReference>
<dbReference type="PROSITE" id="PS51819">
    <property type="entry name" value="VOC"/>
    <property type="match status" value="1"/>
</dbReference>
<dbReference type="InterPro" id="IPR022858">
    <property type="entry name" value="Metallothiol_Trafse_FosB"/>
</dbReference>
<feature type="binding site" evidence="6">
    <location>
        <position position="115"/>
    </location>
    <ligand>
        <name>Mg(2+)</name>
        <dbReference type="ChEBI" id="CHEBI:18420"/>
    </ligand>
</feature>
<sequence>MKLQGINHLCFSVSNLDASVSFYEHVLGAKRLVQGKKLAYFDLDGLWIALNEEDVERETMPRTYTHIAFSVKEEEFELWLRRLSELHVRVLPGRERDERDKRSVYFLDPDGHRFELHTGTLRDRLDYYREEKGHMTFYDEWQGERS</sequence>
<comment type="function">
    <text evidence="6">Metallothiol transferase which confers resistance to fosfomycin by catalyzing the addition of a thiol cofactor to fosfomycin. L-cysteine is probably the physiological thiol donor.</text>
</comment>
<evidence type="ECO:0000313" key="9">
    <source>
        <dbReference type="Proteomes" id="UP000679779"/>
    </source>
</evidence>
<feature type="domain" description="VOC" evidence="7">
    <location>
        <begin position="5"/>
        <end position="119"/>
    </location>
</feature>
<evidence type="ECO:0000256" key="4">
    <source>
        <dbReference type="ARBA" id="ARBA00022842"/>
    </source>
</evidence>
<keyword evidence="2 6" id="KW-0808">Transferase</keyword>
<dbReference type="GO" id="GO:0000287">
    <property type="term" value="F:magnesium ion binding"/>
    <property type="evidence" value="ECO:0007669"/>
    <property type="project" value="UniProtKB-UniRule"/>
</dbReference>
<dbReference type="PANTHER" id="PTHR36113">
    <property type="entry name" value="LYASE, PUTATIVE-RELATED-RELATED"/>
    <property type="match status" value="1"/>
</dbReference>
<dbReference type="SUPFAM" id="SSF54593">
    <property type="entry name" value="Glyoxalase/Bleomycin resistance protein/Dihydroxybiphenyl dioxygenase"/>
    <property type="match status" value="1"/>
</dbReference>
<keyword evidence="5 6" id="KW-0046">Antibiotic resistance</keyword>
<dbReference type="InterPro" id="IPR029068">
    <property type="entry name" value="Glyas_Bleomycin-R_OHBP_Dase"/>
</dbReference>
<organism evidence="8 9">
    <name type="scientific">Paenibacillus albilobatus</name>
    <dbReference type="NCBI Taxonomy" id="2716884"/>
    <lineage>
        <taxon>Bacteria</taxon>
        <taxon>Bacillati</taxon>
        <taxon>Bacillota</taxon>
        <taxon>Bacilli</taxon>
        <taxon>Bacillales</taxon>
        <taxon>Paenibacillaceae</taxon>
        <taxon>Paenibacillus</taxon>
    </lineage>
</organism>
<comment type="cofactor">
    <cofactor evidence="6">
        <name>Mg(2+)</name>
        <dbReference type="ChEBI" id="CHEBI:18420"/>
    </cofactor>
</comment>
<feature type="binding site" evidence="6">
    <location>
        <position position="8"/>
    </location>
    <ligand>
        <name>Mg(2+)</name>
        <dbReference type="ChEBI" id="CHEBI:18420"/>
    </ligand>
</feature>
<dbReference type="RefSeq" id="WP_160037604.1">
    <property type="nucleotide sequence ID" value="NZ_BORQ01000001.1"/>
</dbReference>
<dbReference type="GO" id="GO:0016765">
    <property type="term" value="F:transferase activity, transferring alkyl or aryl (other than methyl) groups"/>
    <property type="evidence" value="ECO:0007669"/>
    <property type="project" value="UniProtKB-UniRule"/>
</dbReference>
<comment type="caution">
    <text evidence="8">The sequence shown here is derived from an EMBL/GenBank/DDBJ whole genome shotgun (WGS) entry which is preliminary data.</text>
</comment>
<evidence type="ECO:0000259" key="7">
    <source>
        <dbReference type="PROSITE" id="PS51819"/>
    </source>
</evidence>
<dbReference type="InterPro" id="IPR051332">
    <property type="entry name" value="Fosfomycin_Res_Enzymes"/>
</dbReference>
<dbReference type="EMBL" id="BORQ01000001">
    <property type="protein sequence ID" value="GIO29729.1"/>
    <property type="molecule type" value="Genomic_DNA"/>
</dbReference>
<dbReference type="GO" id="GO:0005737">
    <property type="term" value="C:cytoplasm"/>
    <property type="evidence" value="ECO:0007669"/>
    <property type="project" value="UniProtKB-SubCell"/>
</dbReference>
<evidence type="ECO:0000313" key="8">
    <source>
        <dbReference type="EMBL" id="GIO29729.1"/>
    </source>
</evidence>
<feature type="binding site" evidence="6">
    <location>
        <position position="66"/>
    </location>
    <ligand>
        <name>Mg(2+)</name>
        <dbReference type="ChEBI" id="CHEBI:18420"/>
    </ligand>
</feature>
<evidence type="ECO:0000256" key="1">
    <source>
        <dbReference type="ARBA" id="ARBA00022490"/>
    </source>
</evidence>
<reference evidence="8" key="1">
    <citation type="submission" date="2021-03" db="EMBL/GenBank/DDBJ databases">
        <title>Antimicrobial resistance genes in bacteria isolated from Japanese honey, and their potential for conferring macrolide and lincosamide resistance in the American foulbrood pathogen Paenibacillus larvae.</title>
        <authorList>
            <person name="Okamoto M."/>
            <person name="Kumagai M."/>
            <person name="Kanamori H."/>
            <person name="Takamatsu D."/>
        </authorList>
    </citation>
    <scope>NUCLEOTIDE SEQUENCE</scope>
    <source>
        <strain evidence="8">J2TS6</strain>
    </source>
</reference>
<dbReference type="InterPro" id="IPR004360">
    <property type="entry name" value="Glyas_Fos-R_dOase_dom"/>
</dbReference>
<comment type="subunit">
    <text evidence="6">Homodimer.</text>
</comment>
<dbReference type="Proteomes" id="UP000679779">
    <property type="component" value="Unassembled WGS sequence"/>
</dbReference>
<comment type="similarity">
    <text evidence="6">Belongs to the fosfomycin resistance protein family. FosB subfamily.</text>
</comment>
<dbReference type="InterPro" id="IPR037523">
    <property type="entry name" value="VOC_core"/>
</dbReference>
<gene>
    <name evidence="6 8" type="primary">fosB</name>
    <name evidence="8" type="ORF">J2TS6_08700</name>
</gene>
<dbReference type="NCBIfam" id="NF003152">
    <property type="entry name" value="PRK04101.1"/>
    <property type="match status" value="1"/>
</dbReference>
<accession>A0A919XDM5</accession>
<comment type="subcellular location">
    <subcellularLocation>
        <location evidence="6">Cytoplasm</location>
    </subcellularLocation>
</comment>
<keyword evidence="4 6" id="KW-0460">Magnesium</keyword>
<protein>
    <recommendedName>
        <fullName evidence="6">Metallothiol transferase FosB</fullName>
        <ecNumber evidence="6">2.5.1.-</ecNumber>
    </recommendedName>
    <alternativeName>
        <fullName evidence="6">Fosfomycin resistance protein</fullName>
    </alternativeName>
</protein>
<proteinExistence type="inferred from homology"/>
<keyword evidence="1 6" id="KW-0963">Cytoplasm</keyword>
<dbReference type="HAMAP" id="MF_01512">
    <property type="entry name" value="FosB"/>
    <property type="match status" value="1"/>
</dbReference>
<dbReference type="Gene3D" id="3.10.180.10">
    <property type="entry name" value="2,3-Dihydroxybiphenyl 1,2-Dioxygenase, domain 1"/>
    <property type="match status" value="1"/>
</dbReference>
<keyword evidence="9" id="KW-1185">Reference proteome</keyword>
<dbReference type="GO" id="GO:0046677">
    <property type="term" value="P:response to antibiotic"/>
    <property type="evidence" value="ECO:0007669"/>
    <property type="project" value="UniProtKB-UniRule"/>
</dbReference>
<evidence type="ECO:0000256" key="6">
    <source>
        <dbReference type="HAMAP-Rule" id="MF_01512"/>
    </source>
</evidence>
<keyword evidence="3 6" id="KW-0479">Metal-binding</keyword>
<dbReference type="Pfam" id="PF00903">
    <property type="entry name" value="Glyoxalase"/>
    <property type="match status" value="1"/>
</dbReference>
<dbReference type="EC" id="2.5.1.-" evidence="6"/>
<name>A0A919XDM5_9BACL</name>
<evidence type="ECO:0000256" key="3">
    <source>
        <dbReference type="ARBA" id="ARBA00022723"/>
    </source>
</evidence>
<evidence type="ECO:0000256" key="5">
    <source>
        <dbReference type="ARBA" id="ARBA00023251"/>
    </source>
</evidence>
<dbReference type="AlphaFoldDB" id="A0A919XDM5"/>
<evidence type="ECO:0000256" key="2">
    <source>
        <dbReference type="ARBA" id="ARBA00022679"/>
    </source>
</evidence>